<dbReference type="InterPro" id="IPR004570">
    <property type="entry name" value="Phosphatidylglycerol_P_synth"/>
</dbReference>
<evidence type="ECO:0000256" key="12">
    <source>
        <dbReference type="RuleBase" id="RU003750"/>
    </source>
</evidence>
<organism evidence="14 15">
    <name type="scientific">Microbacterium capsulatum</name>
    <dbReference type="NCBI Taxonomy" id="3041921"/>
    <lineage>
        <taxon>Bacteria</taxon>
        <taxon>Bacillati</taxon>
        <taxon>Actinomycetota</taxon>
        <taxon>Actinomycetes</taxon>
        <taxon>Micrococcales</taxon>
        <taxon>Microbacteriaceae</taxon>
        <taxon>Microbacterium</taxon>
    </lineage>
</organism>
<evidence type="ECO:0000256" key="6">
    <source>
        <dbReference type="ARBA" id="ARBA00022989"/>
    </source>
</evidence>
<keyword evidence="4 12" id="KW-0808">Transferase</keyword>
<evidence type="ECO:0000256" key="7">
    <source>
        <dbReference type="ARBA" id="ARBA00023098"/>
    </source>
</evidence>
<feature type="transmembrane region" description="Helical" evidence="13">
    <location>
        <begin position="12"/>
        <end position="29"/>
    </location>
</feature>
<dbReference type="RefSeq" id="WP_308487381.1">
    <property type="nucleotide sequence ID" value="NZ_JAVFCB010000001.1"/>
</dbReference>
<keyword evidence="9" id="KW-0594">Phospholipid biosynthesis</keyword>
<evidence type="ECO:0000313" key="14">
    <source>
        <dbReference type="EMBL" id="MDQ4212442.1"/>
    </source>
</evidence>
<dbReference type="PANTHER" id="PTHR14269">
    <property type="entry name" value="CDP-DIACYLGLYCEROL--GLYCEROL-3-PHOSPHATE 3-PHOSPHATIDYLTRANSFERASE-RELATED"/>
    <property type="match status" value="1"/>
</dbReference>
<sequence>MAIPRRLPNAITMARIPLAVVFFVLLLLGGQNGLTQPVLRWVAAGLFVLAISTDWVDGYLARRYDLVSDFGKLWDPIADKLLTGAGFIGLAVLGEVWWWLVLIILVREWGITVHRLVVAKEHIVAAAWMGKIKTTVQAVALSWALLPLHVWIGLSAWTVTTAVLMIAALILTIASGIDYVAAQVCGARADRNAGR</sequence>
<evidence type="ECO:0000256" key="5">
    <source>
        <dbReference type="ARBA" id="ARBA00022692"/>
    </source>
</evidence>
<keyword evidence="15" id="KW-1185">Reference proteome</keyword>
<proteinExistence type="inferred from homology"/>
<dbReference type="Pfam" id="PF01066">
    <property type="entry name" value="CDP-OH_P_transf"/>
    <property type="match status" value="1"/>
</dbReference>
<evidence type="ECO:0000256" key="2">
    <source>
        <dbReference type="ARBA" id="ARBA00010441"/>
    </source>
</evidence>
<dbReference type="EMBL" id="JAVFCB010000001">
    <property type="protein sequence ID" value="MDQ4212442.1"/>
    <property type="molecule type" value="Genomic_DNA"/>
</dbReference>
<evidence type="ECO:0000256" key="3">
    <source>
        <dbReference type="ARBA" id="ARBA00022516"/>
    </source>
</evidence>
<keyword evidence="5 13" id="KW-0812">Transmembrane</keyword>
<dbReference type="NCBIfam" id="TIGR00560">
    <property type="entry name" value="pgsA"/>
    <property type="match status" value="1"/>
</dbReference>
<dbReference type="InterPro" id="IPR043130">
    <property type="entry name" value="CDP-OH_PTrfase_TM_dom"/>
</dbReference>
<dbReference type="PIRSF" id="PIRSF000847">
    <property type="entry name" value="Phos_ph_gly_syn"/>
    <property type="match status" value="1"/>
</dbReference>
<evidence type="ECO:0000313" key="15">
    <source>
        <dbReference type="Proteomes" id="UP001230289"/>
    </source>
</evidence>
<comment type="subcellular location">
    <subcellularLocation>
        <location evidence="1">Membrane</location>
        <topology evidence="1">Multi-pass membrane protein</topology>
    </subcellularLocation>
</comment>
<protein>
    <recommendedName>
        <fullName evidence="11">CDP-diacylglycerol--glycerol-3-phosphate 3-phosphatidyltransferase</fullName>
        <ecNumber evidence="11">2.7.8.5</ecNumber>
    </recommendedName>
</protein>
<comment type="similarity">
    <text evidence="2 12">Belongs to the CDP-alcohol phosphatidyltransferase class-I family.</text>
</comment>
<evidence type="ECO:0000256" key="8">
    <source>
        <dbReference type="ARBA" id="ARBA00023136"/>
    </source>
</evidence>
<dbReference type="InterPro" id="IPR050324">
    <property type="entry name" value="CDP-alcohol_PTase-I"/>
</dbReference>
<dbReference type="PROSITE" id="PS00379">
    <property type="entry name" value="CDP_ALCOHOL_P_TRANSF"/>
    <property type="match status" value="1"/>
</dbReference>
<dbReference type="EC" id="2.7.8.5" evidence="11"/>
<dbReference type="InterPro" id="IPR048254">
    <property type="entry name" value="CDP_ALCOHOL_P_TRANSF_CS"/>
</dbReference>
<keyword evidence="8 13" id="KW-0472">Membrane</keyword>
<feature type="transmembrane region" description="Helical" evidence="13">
    <location>
        <begin position="81"/>
        <end position="106"/>
    </location>
</feature>
<reference evidence="14 15" key="1">
    <citation type="submission" date="2023-08" db="EMBL/GenBank/DDBJ databases">
        <title>Microbacterium sp. nov., isolated from a waste landfill.</title>
        <authorList>
            <person name="Wen W."/>
        </authorList>
    </citation>
    <scope>NUCLEOTIDE SEQUENCE [LARGE SCALE GENOMIC DNA]</scope>
    <source>
        <strain evidence="14 15">ASV81</strain>
    </source>
</reference>
<accession>A0ABU0XBG3</accession>
<comment type="caution">
    <text evidence="14">The sequence shown here is derived from an EMBL/GenBank/DDBJ whole genome shotgun (WGS) entry which is preliminary data.</text>
</comment>
<dbReference type="Gene3D" id="1.20.120.1760">
    <property type="match status" value="1"/>
</dbReference>
<evidence type="ECO:0000256" key="11">
    <source>
        <dbReference type="NCBIfam" id="TIGR00560"/>
    </source>
</evidence>
<keyword evidence="7" id="KW-0443">Lipid metabolism</keyword>
<dbReference type="InterPro" id="IPR000462">
    <property type="entry name" value="CDP-OH_P_trans"/>
</dbReference>
<feature type="transmembrane region" description="Helical" evidence="13">
    <location>
        <begin position="138"/>
        <end position="157"/>
    </location>
</feature>
<keyword evidence="6 13" id="KW-1133">Transmembrane helix</keyword>
<evidence type="ECO:0000256" key="13">
    <source>
        <dbReference type="SAM" id="Phobius"/>
    </source>
</evidence>
<feature type="transmembrane region" description="Helical" evidence="13">
    <location>
        <begin position="163"/>
        <end position="182"/>
    </location>
</feature>
<dbReference type="Proteomes" id="UP001230289">
    <property type="component" value="Unassembled WGS sequence"/>
</dbReference>
<evidence type="ECO:0000256" key="1">
    <source>
        <dbReference type="ARBA" id="ARBA00004141"/>
    </source>
</evidence>
<keyword evidence="10" id="KW-1208">Phospholipid metabolism</keyword>
<evidence type="ECO:0000256" key="9">
    <source>
        <dbReference type="ARBA" id="ARBA00023209"/>
    </source>
</evidence>
<gene>
    <name evidence="14" type="primary">pgsA</name>
    <name evidence="14" type="ORF">RBR11_00750</name>
</gene>
<name>A0ABU0XBG3_9MICO</name>
<dbReference type="GO" id="GO:0008444">
    <property type="term" value="F:CDP-diacylglycerol-glycerol-3-phosphate 3-phosphatidyltransferase activity"/>
    <property type="evidence" value="ECO:0007669"/>
    <property type="project" value="UniProtKB-EC"/>
</dbReference>
<keyword evidence="3" id="KW-0444">Lipid biosynthesis</keyword>
<dbReference type="PANTHER" id="PTHR14269:SF52">
    <property type="entry name" value="PHOSPHATIDYLGLYCEROPHOSPHATE SYNTHASE-RELATED"/>
    <property type="match status" value="1"/>
</dbReference>
<evidence type="ECO:0000256" key="4">
    <source>
        <dbReference type="ARBA" id="ARBA00022679"/>
    </source>
</evidence>
<evidence type="ECO:0000256" key="10">
    <source>
        <dbReference type="ARBA" id="ARBA00023264"/>
    </source>
</evidence>
<feature type="transmembrane region" description="Helical" evidence="13">
    <location>
        <begin position="41"/>
        <end position="61"/>
    </location>
</feature>